<feature type="compositionally biased region" description="Polar residues" evidence="1">
    <location>
        <begin position="311"/>
        <end position="321"/>
    </location>
</feature>
<evidence type="ECO:0000313" key="3">
    <source>
        <dbReference type="Proteomes" id="UP000076798"/>
    </source>
</evidence>
<name>A0A165WRB3_9AGAM</name>
<evidence type="ECO:0000313" key="2">
    <source>
        <dbReference type="EMBL" id="KZT31447.1"/>
    </source>
</evidence>
<accession>A0A165WRB3</accession>
<gene>
    <name evidence="2" type="ORF">SISSUDRAFT_1101906</name>
</gene>
<evidence type="ECO:0000256" key="1">
    <source>
        <dbReference type="SAM" id="MobiDB-lite"/>
    </source>
</evidence>
<sequence length="501" mass="55665">MPSQPPLRCTRSHPGLLGPPSTRDLLGPPLTRPITGELPEDASKIPVDAEGHCTSETAYAISQIAAIPEVETQHQLAFRLAMEELSRILVISTTSLSRSQAGPFTQIFRHLDQVLTGIAVLFEGQLVYRLDVVGFKFVIDLLTEKANEARNSLRSNGLENDFEILAVHWRQNVTSFLGILLRHHNFQTGKQIPKNLKGRRHESAGPIKETDHKEELEVEQARAVETPNVSTNQDLEGTQRLTWAKEMDLQDSKNEEANILSQLNLSAMSIGAPSNPKTQQPSFQRLQARQQEMGDGPVKAVNSMFGRPSGLASTPRYSELSSIPEFGRESDKAERRRDLQVTSTPQFRIAEESGREFRDFDSNDRPKSTTFHPMTPPSPLKSRPLRPHNPAPSGLALDHNGSLTRKEQKAGSNVSNSDSVVRLRHKGQRDRIRRDYGRRDALRLYEDPNCRLRNLDGGPPGDPSDDDNNNGNDGCQPPRRPDGFGRRRGPPGNGPLQGPTS</sequence>
<feature type="compositionally biased region" description="Basic and acidic residues" evidence="1">
    <location>
        <begin position="349"/>
        <end position="367"/>
    </location>
</feature>
<feature type="region of interest" description="Disordered" evidence="1">
    <location>
        <begin position="193"/>
        <end position="215"/>
    </location>
</feature>
<organism evidence="2 3">
    <name type="scientific">Sistotremastrum suecicum HHB10207 ss-3</name>
    <dbReference type="NCBI Taxonomy" id="1314776"/>
    <lineage>
        <taxon>Eukaryota</taxon>
        <taxon>Fungi</taxon>
        <taxon>Dikarya</taxon>
        <taxon>Basidiomycota</taxon>
        <taxon>Agaricomycotina</taxon>
        <taxon>Agaricomycetes</taxon>
        <taxon>Sistotremastrales</taxon>
        <taxon>Sistotremastraceae</taxon>
        <taxon>Sistotremastrum</taxon>
    </lineage>
</organism>
<feature type="compositionally biased region" description="Basic and acidic residues" evidence="1">
    <location>
        <begin position="429"/>
        <end position="454"/>
    </location>
</feature>
<feature type="region of interest" description="Disordered" evidence="1">
    <location>
        <begin position="1"/>
        <end position="42"/>
    </location>
</feature>
<proteinExistence type="predicted"/>
<feature type="compositionally biased region" description="Polar residues" evidence="1">
    <location>
        <begin position="410"/>
        <end position="419"/>
    </location>
</feature>
<feature type="region of interest" description="Disordered" evidence="1">
    <location>
        <begin position="270"/>
        <end position="501"/>
    </location>
</feature>
<keyword evidence="3" id="KW-1185">Reference proteome</keyword>
<dbReference type="AlphaFoldDB" id="A0A165WRB3"/>
<protein>
    <submittedName>
        <fullName evidence="2">Uncharacterized protein</fullName>
    </submittedName>
</protein>
<feature type="compositionally biased region" description="Basic and acidic residues" evidence="1">
    <location>
        <begin position="326"/>
        <end position="339"/>
    </location>
</feature>
<dbReference type="EMBL" id="KV428579">
    <property type="protein sequence ID" value="KZT31447.1"/>
    <property type="molecule type" value="Genomic_DNA"/>
</dbReference>
<reference evidence="2 3" key="1">
    <citation type="journal article" date="2016" name="Mol. Biol. Evol.">
        <title>Comparative Genomics of Early-Diverging Mushroom-Forming Fungi Provides Insights into the Origins of Lignocellulose Decay Capabilities.</title>
        <authorList>
            <person name="Nagy L.G."/>
            <person name="Riley R."/>
            <person name="Tritt A."/>
            <person name="Adam C."/>
            <person name="Daum C."/>
            <person name="Floudas D."/>
            <person name="Sun H."/>
            <person name="Yadav J.S."/>
            <person name="Pangilinan J."/>
            <person name="Larsson K.H."/>
            <person name="Matsuura K."/>
            <person name="Barry K."/>
            <person name="Labutti K."/>
            <person name="Kuo R."/>
            <person name="Ohm R.A."/>
            <person name="Bhattacharya S.S."/>
            <person name="Shirouzu T."/>
            <person name="Yoshinaga Y."/>
            <person name="Martin F.M."/>
            <person name="Grigoriev I.V."/>
            <person name="Hibbett D.S."/>
        </authorList>
    </citation>
    <scope>NUCLEOTIDE SEQUENCE [LARGE SCALE GENOMIC DNA]</scope>
    <source>
        <strain evidence="2 3">HHB10207 ss-3</strain>
    </source>
</reference>
<dbReference type="Proteomes" id="UP000076798">
    <property type="component" value="Unassembled WGS sequence"/>
</dbReference>
<feature type="compositionally biased region" description="Polar residues" evidence="1">
    <location>
        <begin position="275"/>
        <end position="290"/>
    </location>
</feature>